<keyword evidence="3" id="KW-1185">Reference proteome</keyword>
<evidence type="ECO:0000313" key="2">
    <source>
        <dbReference type="EMBL" id="WFD09787.1"/>
    </source>
</evidence>
<dbReference type="EMBL" id="CP120733">
    <property type="protein sequence ID" value="WFD09787.1"/>
    <property type="molecule type" value="Genomic_DNA"/>
</dbReference>
<dbReference type="InterPro" id="IPR019065">
    <property type="entry name" value="RE_NgoFVII_N"/>
</dbReference>
<gene>
    <name evidence="2" type="ORF">P4S50_15520</name>
</gene>
<evidence type="ECO:0000259" key="1">
    <source>
        <dbReference type="Pfam" id="PF09565"/>
    </source>
</evidence>
<dbReference type="Gene3D" id="3.30.870.10">
    <property type="entry name" value="Endonuclease Chain A"/>
    <property type="match status" value="1"/>
</dbReference>
<organism evidence="2 3">
    <name type="scientific">Tepidibacter hydrothermalis</name>
    <dbReference type="NCBI Taxonomy" id="3036126"/>
    <lineage>
        <taxon>Bacteria</taxon>
        <taxon>Bacillati</taxon>
        <taxon>Bacillota</taxon>
        <taxon>Clostridia</taxon>
        <taxon>Peptostreptococcales</taxon>
        <taxon>Peptostreptococcaceae</taxon>
        <taxon>Tepidibacter</taxon>
    </lineage>
</organism>
<dbReference type="Pfam" id="PF09565">
    <property type="entry name" value="RE_NgoFVII"/>
    <property type="match status" value="1"/>
</dbReference>
<dbReference type="InterPro" id="IPR059166">
    <property type="entry name" value="PLD-like_cat"/>
</dbReference>
<dbReference type="CDD" id="cd09176">
    <property type="entry name" value="PLDc_unchar6"/>
    <property type="match status" value="1"/>
</dbReference>
<feature type="domain" description="Restriction endonuclease type II NgoFVII N-terminal" evidence="1">
    <location>
        <begin position="18"/>
        <end position="152"/>
    </location>
</feature>
<proteinExistence type="predicted"/>
<reference evidence="2 3" key="1">
    <citation type="submission" date="2023-03" db="EMBL/GenBank/DDBJ databases">
        <title>Complete genome sequence of Tepidibacter sp. SWIR-1, isolated from a deep-sea hydrothermal vent.</title>
        <authorList>
            <person name="Li X."/>
        </authorList>
    </citation>
    <scope>NUCLEOTIDE SEQUENCE [LARGE SCALE GENOMIC DNA]</scope>
    <source>
        <strain evidence="2 3">SWIR-1</strain>
    </source>
</reference>
<accession>A0ABY8EA43</accession>
<evidence type="ECO:0000313" key="3">
    <source>
        <dbReference type="Proteomes" id="UP001222800"/>
    </source>
</evidence>
<dbReference type="SUPFAM" id="SSF56024">
    <property type="entry name" value="Phospholipase D/nuclease"/>
    <property type="match status" value="1"/>
</dbReference>
<protein>
    <submittedName>
        <fullName evidence="2">Phospholipase D family protein</fullName>
    </submittedName>
</protein>
<sequence>MRIINNLNGNHKDEILSLIEDADEFILVSPFLMESFEQFLKDIKNTSIKSIRLITTLKDGSPELFKKVKAIKSYRISCIQNNDINYSVQINNNLHGKIYIAMKGGNPIRGIITSANFTERGLNHGHEWGVEITEAFELIKIIDDLNSLSTKPLSNEELNKIIIEVDKHPEKEKFEQGIKVNIRVSHLYKQKLVKRESERRYFIKPIGSKDSPYTEGMRPKSDTEELHFAKKPIAVRPGDILICYGVVVKKLLGYFEVISEYDEMRPGDRWPWGVNVKNLLPEYSDNWPQFGNTLAYVQSTYYGNSPITDNGGNNLNSLMYGQDKIRLTNEFAQHLIGIMNKSVLKTNSSE</sequence>
<name>A0ABY8EA43_9FIRM</name>
<dbReference type="RefSeq" id="WP_277731734.1">
    <property type="nucleotide sequence ID" value="NZ_CP120733.1"/>
</dbReference>
<dbReference type="Proteomes" id="UP001222800">
    <property type="component" value="Chromosome"/>
</dbReference>